<keyword evidence="12" id="KW-1185">Reference proteome</keyword>
<gene>
    <name evidence="11" type="primary">Dgri\GH19804</name>
    <name evidence="11" type="ORF">Dgri_GH19804</name>
</gene>
<dbReference type="GO" id="GO:0019367">
    <property type="term" value="P:fatty acid elongation, saturated fatty acid"/>
    <property type="evidence" value="ECO:0007669"/>
    <property type="project" value="TreeGrafter"/>
</dbReference>
<evidence type="ECO:0000256" key="9">
    <source>
        <dbReference type="ARBA" id="ARBA00023160"/>
    </source>
</evidence>
<evidence type="ECO:0000256" key="7">
    <source>
        <dbReference type="ARBA" id="ARBA00023098"/>
    </source>
</evidence>
<keyword evidence="7 10" id="KW-0443">Lipid metabolism</keyword>
<dbReference type="HOGENOM" id="CLU_048483_0_2_1"/>
<dbReference type="InParanoid" id="B4JA09"/>
<feature type="transmembrane region" description="Helical" evidence="10">
    <location>
        <begin position="20"/>
        <end position="42"/>
    </location>
</feature>
<dbReference type="Pfam" id="PF01151">
    <property type="entry name" value="ELO"/>
    <property type="match status" value="1"/>
</dbReference>
<dbReference type="GO" id="GO:0005789">
    <property type="term" value="C:endoplasmic reticulum membrane"/>
    <property type="evidence" value="ECO:0007669"/>
    <property type="project" value="TreeGrafter"/>
</dbReference>
<dbReference type="InterPro" id="IPR002076">
    <property type="entry name" value="ELO_fam"/>
</dbReference>
<dbReference type="GO" id="GO:0034625">
    <property type="term" value="P:fatty acid elongation, monounsaturated fatty acid"/>
    <property type="evidence" value="ECO:0007669"/>
    <property type="project" value="TreeGrafter"/>
</dbReference>
<keyword evidence="4 10" id="KW-0812">Transmembrane</keyword>
<reference evidence="11 12" key="1">
    <citation type="journal article" date="2007" name="Nature">
        <title>Evolution of genes and genomes on the Drosophila phylogeny.</title>
        <authorList>
            <consortium name="Drosophila 12 Genomes Consortium"/>
            <person name="Clark A.G."/>
            <person name="Eisen M.B."/>
            <person name="Smith D.R."/>
            <person name="Bergman C.M."/>
            <person name="Oliver B."/>
            <person name="Markow T.A."/>
            <person name="Kaufman T.C."/>
            <person name="Kellis M."/>
            <person name="Gelbart W."/>
            <person name="Iyer V.N."/>
            <person name="Pollard D.A."/>
            <person name="Sackton T.B."/>
            <person name="Larracuente A.M."/>
            <person name="Singh N.D."/>
            <person name="Abad J.P."/>
            <person name="Abt D.N."/>
            <person name="Adryan B."/>
            <person name="Aguade M."/>
            <person name="Akashi H."/>
            <person name="Anderson W.W."/>
            <person name="Aquadro C.F."/>
            <person name="Ardell D.H."/>
            <person name="Arguello R."/>
            <person name="Artieri C.G."/>
            <person name="Barbash D.A."/>
            <person name="Barker D."/>
            <person name="Barsanti P."/>
            <person name="Batterham P."/>
            <person name="Batzoglou S."/>
            <person name="Begun D."/>
            <person name="Bhutkar A."/>
            <person name="Blanco E."/>
            <person name="Bosak S.A."/>
            <person name="Bradley R.K."/>
            <person name="Brand A.D."/>
            <person name="Brent M.R."/>
            <person name="Brooks A.N."/>
            <person name="Brown R.H."/>
            <person name="Butlin R.K."/>
            <person name="Caggese C."/>
            <person name="Calvi B.R."/>
            <person name="Bernardo de Carvalho A."/>
            <person name="Caspi A."/>
            <person name="Castrezana S."/>
            <person name="Celniker S.E."/>
            <person name="Chang J.L."/>
            <person name="Chapple C."/>
            <person name="Chatterji S."/>
            <person name="Chinwalla A."/>
            <person name="Civetta A."/>
            <person name="Clifton S.W."/>
            <person name="Comeron J.M."/>
            <person name="Costello J.C."/>
            <person name="Coyne J.A."/>
            <person name="Daub J."/>
            <person name="David R.G."/>
            <person name="Delcher A.L."/>
            <person name="Delehaunty K."/>
            <person name="Do C.B."/>
            <person name="Ebling H."/>
            <person name="Edwards K."/>
            <person name="Eickbush T."/>
            <person name="Evans J.D."/>
            <person name="Filipski A."/>
            <person name="Findeiss S."/>
            <person name="Freyhult E."/>
            <person name="Fulton L."/>
            <person name="Fulton R."/>
            <person name="Garcia A.C."/>
            <person name="Gardiner A."/>
            <person name="Garfield D.A."/>
            <person name="Garvin B.E."/>
            <person name="Gibson G."/>
            <person name="Gilbert D."/>
            <person name="Gnerre S."/>
            <person name="Godfrey J."/>
            <person name="Good R."/>
            <person name="Gotea V."/>
            <person name="Gravely B."/>
            <person name="Greenberg A.J."/>
            <person name="Griffiths-Jones S."/>
            <person name="Gross S."/>
            <person name="Guigo R."/>
            <person name="Gustafson E.A."/>
            <person name="Haerty W."/>
            <person name="Hahn M.W."/>
            <person name="Halligan D.L."/>
            <person name="Halpern A.L."/>
            <person name="Halter G.M."/>
            <person name="Han M.V."/>
            <person name="Heger A."/>
            <person name="Hillier L."/>
            <person name="Hinrichs A.S."/>
            <person name="Holmes I."/>
            <person name="Hoskins R.A."/>
            <person name="Hubisz M.J."/>
            <person name="Hultmark D."/>
            <person name="Huntley M.A."/>
            <person name="Jaffe D.B."/>
            <person name="Jagadeeshan S."/>
            <person name="Jeck W.R."/>
            <person name="Johnson J."/>
            <person name="Jones C.D."/>
            <person name="Jordan W.C."/>
            <person name="Karpen G.H."/>
            <person name="Kataoka E."/>
            <person name="Keightley P.D."/>
            <person name="Kheradpour P."/>
            <person name="Kirkness E.F."/>
            <person name="Koerich L.B."/>
            <person name="Kristiansen K."/>
            <person name="Kudrna D."/>
            <person name="Kulathinal R.J."/>
            <person name="Kumar S."/>
            <person name="Kwok R."/>
            <person name="Lander E."/>
            <person name="Langley C.H."/>
            <person name="Lapoint R."/>
            <person name="Lazzaro B.P."/>
            <person name="Lee S.J."/>
            <person name="Levesque L."/>
            <person name="Li R."/>
            <person name="Lin C.F."/>
            <person name="Lin M.F."/>
            <person name="Lindblad-Toh K."/>
            <person name="Llopart A."/>
            <person name="Long M."/>
            <person name="Low L."/>
            <person name="Lozovsky E."/>
            <person name="Lu J."/>
            <person name="Luo M."/>
            <person name="Machado C.A."/>
            <person name="Makalowski W."/>
            <person name="Marzo M."/>
            <person name="Matsuda M."/>
            <person name="Matzkin L."/>
            <person name="McAllister B."/>
            <person name="McBride C.S."/>
            <person name="McKernan B."/>
            <person name="McKernan K."/>
            <person name="Mendez-Lago M."/>
            <person name="Minx P."/>
            <person name="Mollenhauer M.U."/>
            <person name="Montooth K."/>
            <person name="Mount S.M."/>
            <person name="Mu X."/>
            <person name="Myers E."/>
            <person name="Negre B."/>
            <person name="Newfeld S."/>
            <person name="Nielsen R."/>
            <person name="Noor M.A."/>
            <person name="O'Grady P."/>
            <person name="Pachter L."/>
            <person name="Papaceit M."/>
            <person name="Parisi M.J."/>
            <person name="Parisi M."/>
            <person name="Parts L."/>
            <person name="Pedersen J.S."/>
            <person name="Pesole G."/>
            <person name="Phillippy A.M."/>
            <person name="Ponting C.P."/>
            <person name="Pop M."/>
            <person name="Porcelli D."/>
            <person name="Powell J.R."/>
            <person name="Prohaska S."/>
            <person name="Pruitt K."/>
            <person name="Puig M."/>
            <person name="Quesneville H."/>
            <person name="Ram K.R."/>
            <person name="Rand D."/>
            <person name="Rasmussen M.D."/>
            <person name="Reed L.K."/>
            <person name="Reenan R."/>
            <person name="Reily A."/>
            <person name="Remington K.A."/>
            <person name="Rieger T.T."/>
            <person name="Ritchie M.G."/>
            <person name="Robin C."/>
            <person name="Rogers Y.H."/>
            <person name="Rohde C."/>
            <person name="Rozas J."/>
            <person name="Rubenfield M.J."/>
            <person name="Ruiz A."/>
            <person name="Russo S."/>
            <person name="Salzberg S.L."/>
            <person name="Sanchez-Gracia A."/>
            <person name="Saranga D.J."/>
            <person name="Sato H."/>
            <person name="Schaeffer S.W."/>
            <person name="Schatz M.C."/>
            <person name="Schlenke T."/>
            <person name="Schwartz R."/>
            <person name="Segarra C."/>
            <person name="Singh R.S."/>
            <person name="Sirot L."/>
            <person name="Sirota M."/>
            <person name="Sisneros N.B."/>
            <person name="Smith C.D."/>
            <person name="Smith T.F."/>
            <person name="Spieth J."/>
            <person name="Stage D.E."/>
            <person name="Stark A."/>
            <person name="Stephan W."/>
            <person name="Strausberg R.L."/>
            <person name="Strempel S."/>
            <person name="Sturgill D."/>
            <person name="Sutton G."/>
            <person name="Sutton G.G."/>
            <person name="Tao W."/>
            <person name="Teichmann S."/>
            <person name="Tobari Y.N."/>
            <person name="Tomimura Y."/>
            <person name="Tsolas J.M."/>
            <person name="Valente V.L."/>
            <person name="Venter E."/>
            <person name="Venter J.C."/>
            <person name="Vicario S."/>
            <person name="Vieira F.G."/>
            <person name="Vilella A.J."/>
            <person name="Villasante A."/>
            <person name="Walenz B."/>
            <person name="Wang J."/>
            <person name="Wasserman M."/>
            <person name="Watts T."/>
            <person name="Wilson D."/>
            <person name="Wilson R.K."/>
            <person name="Wing R.A."/>
            <person name="Wolfner M.F."/>
            <person name="Wong A."/>
            <person name="Wong G.K."/>
            <person name="Wu C.I."/>
            <person name="Wu G."/>
            <person name="Yamamoto D."/>
            <person name="Yang H.P."/>
            <person name="Yang S.P."/>
            <person name="Yorke J.A."/>
            <person name="Yoshida K."/>
            <person name="Zdobnov E."/>
            <person name="Zhang P."/>
            <person name="Zhang Y."/>
            <person name="Zimin A.V."/>
            <person name="Baldwin J."/>
            <person name="Abdouelleil A."/>
            <person name="Abdulkadir J."/>
            <person name="Abebe A."/>
            <person name="Abera B."/>
            <person name="Abreu J."/>
            <person name="Acer S.C."/>
            <person name="Aftuck L."/>
            <person name="Alexander A."/>
            <person name="An P."/>
            <person name="Anderson E."/>
            <person name="Anderson S."/>
            <person name="Arachi H."/>
            <person name="Azer M."/>
            <person name="Bachantsang P."/>
            <person name="Barry A."/>
            <person name="Bayul T."/>
            <person name="Berlin A."/>
            <person name="Bessette D."/>
            <person name="Bloom T."/>
            <person name="Blye J."/>
            <person name="Boguslavskiy L."/>
            <person name="Bonnet C."/>
            <person name="Boukhgalter B."/>
            <person name="Bourzgui I."/>
            <person name="Brown A."/>
            <person name="Cahill P."/>
            <person name="Channer S."/>
            <person name="Cheshatsang Y."/>
            <person name="Chuda L."/>
            <person name="Citroen M."/>
            <person name="Collymore A."/>
            <person name="Cooke P."/>
            <person name="Costello M."/>
            <person name="D'Aco K."/>
            <person name="Daza R."/>
            <person name="De Haan G."/>
            <person name="DeGray S."/>
            <person name="DeMaso C."/>
            <person name="Dhargay N."/>
            <person name="Dooley K."/>
            <person name="Dooley E."/>
            <person name="Doricent M."/>
            <person name="Dorje P."/>
            <person name="Dorjee K."/>
            <person name="Dupes A."/>
            <person name="Elong R."/>
            <person name="Falk J."/>
            <person name="Farina A."/>
            <person name="Faro S."/>
            <person name="Ferguson D."/>
            <person name="Fisher S."/>
            <person name="Foley C.D."/>
            <person name="Franke A."/>
            <person name="Friedrich D."/>
            <person name="Gadbois L."/>
            <person name="Gearin G."/>
            <person name="Gearin C.R."/>
            <person name="Giannoukos G."/>
            <person name="Goode T."/>
            <person name="Graham J."/>
            <person name="Grandbois E."/>
            <person name="Grewal S."/>
            <person name="Gyaltsen K."/>
            <person name="Hafez N."/>
            <person name="Hagos B."/>
            <person name="Hall J."/>
            <person name="Henson C."/>
            <person name="Hollinger A."/>
            <person name="Honan T."/>
            <person name="Huard M.D."/>
            <person name="Hughes L."/>
            <person name="Hurhula B."/>
            <person name="Husby M.E."/>
            <person name="Kamat A."/>
            <person name="Kanga B."/>
            <person name="Kashin S."/>
            <person name="Khazanovich D."/>
            <person name="Kisner P."/>
            <person name="Lance K."/>
            <person name="Lara M."/>
            <person name="Lee W."/>
            <person name="Lennon N."/>
            <person name="Letendre F."/>
            <person name="LeVine R."/>
            <person name="Lipovsky A."/>
            <person name="Liu X."/>
            <person name="Liu J."/>
            <person name="Liu S."/>
            <person name="Lokyitsang T."/>
            <person name="Lokyitsang Y."/>
            <person name="Lubonja R."/>
            <person name="Lui A."/>
            <person name="MacDonald P."/>
            <person name="Magnisalis V."/>
            <person name="Maru K."/>
            <person name="Matthews C."/>
            <person name="McCusker W."/>
            <person name="McDonough S."/>
            <person name="Mehta T."/>
            <person name="Meldrim J."/>
            <person name="Meneus L."/>
            <person name="Mihai O."/>
            <person name="Mihalev A."/>
            <person name="Mihova T."/>
            <person name="Mittelman R."/>
            <person name="Mlenga V."/>
            <person name="Montmayeur A."/>
            <person name="Mulrain L."/>
            <person name="Navidi A."/>
            <person name="Naylor J."/>
            <person name="Negash T."/>
            <person name="Nguyen T."/>
            <person name="Nguyen N."/>
            <person name="Nicol R."/>
            <person name="Norbu C."/>
            <person name="Norbu N."/>
            <person name="Novod N."/>
            <person name="O'Neill B."/>
            <person name="Osman S."/>
            <person name="Markiewicz E."/>
            <person name="Oyono O.L."/>
            <person name="Patti C."/>
            <person name="Phunkhang P."/>
            <person name="Pierre F."/>
            <person name="Priest M."/>
            <person name="Raghuraman S."/>
            <person name="Rege F."/>
            <person name="Reyes R."/>
            <person name="Rise C."/>
            <person name="Rogov P."/>
            <person name="Ross K."/>
            <person name="Ryan E."/>
            <person name="Settipalli S."/>
            <person name="Shea T."/>
            <person name="Sherpa N."/>
            <person name="Shi L."/>
            <person name="Shih D."/>
            <person name="Sparrow T."/>
            <person name="Spaulding J."/>
            <person name="Stalker J."/>
            <person name="Stange-Thomann N."/>
            <person name="Stavropoulos S."/>
            <person name="Stone C."/>
            <person name="Strader C."/>
            <person name="Tesfaye S."/>
            <person name="Thomson T."/>
            <person name="Thoulutsang Y."/>
            <person name="Thoulutsang D."/>
            <person name="Topham K."/>
            <person name="Topping I."/>
            <person name="Tsamla T."/>
            <person name="Vassiliev H."/>
            <person name="Vo A."/>
            <person name="Wangchuk T."/>
            <person name="Wangdi T."/>
            <person name="Weiand M."/>
            <person name="Wilkinson J."/>
            <person name="Wilson A."/>
            <person name="Yadav S."/>
            <person name="Young G."/>
            <person name="Yu Q."/>
            <person name="Zembek L."/>
            <person name="Zhong D."/>
            <person name="Zimmer A."/>
            <person name="Zwirko Z."/>
            <person name="Jaffe D.B."/>
            <person name="Alvarez P."/>
            <person name="Brockman W."/>
            <person name="Butler J."/>
            <person name="Chin C."/>
            <person name="Gnerre S."/>
            <person name="Grabherr M."/>
            <person name="Kleber M."/>
            <person name="Mauceli E."/>
            <person name="MacCallum I."/>
        </authorList>
    </citation>
    <scope>NUCLEOTIDE SEQUENCE [LARGE SCALE GENOMIC DNA]</scope>
    <source>
        <strain evidence="12">Tucson 15287-2541.00</strain>
    </source>
</reference>
<dbReference type="KEGG" id="dgr:6560812"/>
<dbReference type="GO" id="GO:0006723">
    <property type="term" value="P:cuticle hydrocarbon biosynthetic process"/>
    <property type="evidence" value="ECO:0007669"/>
    <property type="project" value="EnsemblMetazoa"/>
</dbReference>
<dbReference type="Proteomes" id="UP000001070">
    <property type="component" value="Unassembled WGS sequence"/>
</dbReference>
<feature type="transmembrane region" description="Helical" evidence="10">
    <location>
        <begin position="63"/>
        <end position="83"/>
    </location>
</feature>
<dbReference type="FunCoup" id="B4JA09">
    <property type="interactions" value="63"/>
</dbReference>
<feature type="transmembrane region" description="Helical" evidence="10">
    <location>
        <begin position="103"/>
        <end position="124"/>
    </location>
</feature>
<accession>B4JA09</accession>
<dbReference type="PANTHER" id="PTHR11157">
    <property type="entry name" value="FATTY ACID ACYL TRANSFERASE-RELATED"/>
    <property type="match status" value="1"/>
</dbReference>
<proteinExistence type="inferred from homology"/>
<comment type="catalytic activity">
    <reaction evidence="10">
        <text>a very-long-chain acyl-CoA + malonyl-CoA + H(+) = a very-long-chain 3-oxoacyl-CoA + CO2 + CoA</text>
        <dbReference type="Rhea" id="RHEA:32727"/>
        <dbReference type="ChEBI" id="CHEBI:15378"/>
        <dbReference type="ChEBI" id="CHEBI:16526"/>
        <dbReference type="ChEBI" id="CHEBI:57287"/>
        <dbReference type="ChEBI" id="CHEBI:57384"/>
        <dbReference type="ChEBI" id="CHEBI:90725"/>
        <dbReference type="ChEBI" id="CHEBI:90736"/>
        <dbReference type="EC" id="2.3.1.199"/>
    </reaction>
</comment>
<comment type="similarity">
    <text evidence="10">Belongs to the ELO family.</text>
</comment>
<dbReference type="PANTHER" id="PTHR11157:SF116">
    <property type="entry name" value="ELONGATION OF VERY LONG CHAIN FATTY ACIDS PROTEIN-RELATED"/>
    <property type="match status" value="1"/>
</dbReference>
<keyword evidence="5 10" id="KW-0276">Fatty acid metabolism</keyword>
<sequence length="261" mass="30900">MFGIFDTPHPDPNPLPLTNSPWPIFTILAIYLIFVMKVGRVYMKNREPYDLRTVLQFYNLGQVAYNGIFFGVTFYYLIIRRICNLGCMESFPLDHEHKNLERYLHFAYFINKLIDLLDTVFFVLRKSNKQISFLHVYHHVMVSAVCYLIMRFYGTGGHLNIVGMVNSLVHTVMYFYYFLSAFLPGFKAKIWWKKYITIIQLVQFVVIALYTLFVMLIQKDCHIPNILLLMQVIQSTLMLYMFGKFYLETYVTYGARVQKVD</sequence>
<dbReference type="GO" id="GO:0009922">
    <property type="term" value="F:fatty acid elongase activity"/>
    <property type="evidence" value="ECO:0007669"/>
    <property type="project" value="UniProtKB-EC"/>
</dbReference>
<dbReference type="OrthoDB" id="434092at2759"/>
<evidence type="ECO:0000256" key="3">
    <source>
        <dbReference type="ARBA" id="ARBA00022679"/>
    </source>
</evidence>
<evidence type="ECO:0000256" key="5">
    <source>
        <dbReference type="ARBA" id="ARBA00022832"/>
    </source>
</evidence>
<dbReference type="GO" id="GO:0030148">
    <property type="term" value="P:sphingolipid biosynthetic process"/>
    <property type="evidence" value="ECO:0007669"/>
    <property type="project" value="TreeGrafter"/>
</dbReference>
<feature type="transmembrane region" description="Helical" evidence="10">
    <location>
        <begin position="195"/>
        <end position="217"/>
    </location>
</feature>
<comment type="subcellular location">
    <subcellularLocation>
        <location evidence="1">Membrane</location>
        <topology evidence="1">Multi-pass membrane protein</topology>
    </subcellularLocation>
</comment>
<keyword evidence="3 10" id="KW-0808">Transferase</keyword>
<evidence type="ECO:0000256" key="2">
    <source>
        <dbReference type="ARBA" id="ARBA00022516"/>
    </source>
</evidence>
<dbReference type="STRING" id="7222.B4JA09"/>
<keyword evidence="8 10" id="KW-0472">Membrane</keyword>
<name>B4JA09_DROGR</name>
<dbReference type="eggNOG" id="KOG3071">
    <property type="taxonomic scope" value="Eukaryota"/>
</dbReference>
<evidence type="ECO:0000256" key="8">
    <source>
        <dbReference type="ARBA" id="ARBA00023136"/>
    </source>
</evidence>
<dbReference type="InterPro" id="IPR030457">
    <property type="entry name" value="ELO_CS"/>
</dbReference>
<evidence type="ECO:0000313" key="12">
    <source>
        <dbReference type="Proteomes" id="UP000001070"/>
    </source>
</evidence>
<evidence type="ECO:0000256" key="6">
    <source>
        <dbReference type="ARBA" id="ARBA00022989"/>
    </source>
</evidence>
<keyword evidence="9 10" id="KW-0275">Fatty acid biosynthesis</keyword>
<dbReference type="EMBL" id="CH916367">
    <property type="protein sequence ID" value="EDW02596.1"/>
    <property type="molecule type" value="Genomic_DNA"/>
</dbReference>
<evidence type="ECO:0000256" key="4">
    <source>
        <dbReference type="ARBA" id="ARBA00022692"/>
    </source>
</evidence>
<feature type="transmembrane region" description="Helical" evidence="10">
    <location>
        <begin position="136"/>
        <end position="153"/>
    </location>
</feature>
<keyword evidence="6 10" id="KW-1133">Transmembrane helix</keyword>
<evidence type="ECO:0000256" key="1">
    <source>
        <dbReference type="ARBA" id="ARBA00004141"/>
    </source>
</evidence>
<protein>
    <recommendedName>
        <fullName evidence="10">Elongation of very long chain fatty acids protein</fullName>
        <ecNumber evidence="10">2.3.1.199</ecNumber>
    </recommendedName>
    <alternativeName>
        <fullName evidence="10">Very-long-chain 3-oxoacyl-CoA synthase</fullName>
    </alternativeName>
</protein>
<dbReference type="PhylomeDB" id="B4JA09"/>
<dbReference type="AlphaFoldDB" id="B4JA09"/>
<organism evidence="12">
    <name type="scientific">Drosophila grimshawi</name>
    <name type="common">Hawaiian fruit fly</name>
    <name type="synonym">Idiomyia grimshawi</name>
    <dbReference type="NCBI Taxonomy" id="7222"/>
    <lineage>
        <taxon>Eukaryota</taxon>
        <taxon>Metazoa</taxon>
        <taxon>Ecdysozoa</taxon>
        <taxon>Arthropoda</taxon>
        <taxon>Hexapoda</taxon>
        <taxon>Insecta</taxon>
        <taxon>Pterygota</taxon>
        <taxon>Neoptera</taxon>
        <taxon>Endopterygota</taxon>
        <taxon>Diptera</taxon>
        <taxon>Brachycera</taxon>
        <taxon>Muscomorpha</taxon>
        <taxon>Ephydroidea</taxon>
        <taxon>Drosophilidae</taxon>
        <taxon>Drosophila</taxon>
        <taxon>Hawaiian Drosophila</taxon>
    </lineage>
</organism>
<dbReference type="OMA" id="CYLVMRF"/>
<keyword evidence="2 10" id="KW-0444">Lipid biosynthesis</keyword>
<evidence type="ECO:0000313" key="11">
    <source>
        <dbReference type="EMBL" id="EDW02596.1"/>
    </source>
</evidence>
<dbReference type="GO" id="GO:0034626">
    <property type="term" value="P:fatty acid elongation, polyunsaturated fatty acid"/>
    <property type="evidence" value="ECO:0007669"/>
    <property type="project" value="TreeGrafter"/>
</dbReference>
<evidence type="ECO:0000256" key="10">
    <source>
        <dbReference type="RuleBase" id="RU361115"/>
    </source>
</evidence>
<feature type="transmembrane region" description="Helical" evidence="10">
    <location>
        <begin position="159"/>
        <end position="183"/>
    </location>
</feature>
<dbReference type="GO" id="GO:0042761">
    <property type="term" value="P:very long-chain fatty acid biosynthetic process"/>
    <property type="evidence" value="ECO:0007669"/>
    <property type="project" value="EnsemblMetazoa"/>
</dbReference>
<dbReference type="PROSITE" id="PS01188">
    <property type="entry name" value="ELO"/>
    <property type="match status" value="1"/>
</dbReference>
<dbReference type="EC" id="2.3.1.199" evidence="10"/>